<evidence type="ECO:0000313" key="6">
    <source>
        <dbReference type="EMBL" id="MCV2370863.1"/>
    </source>
</evidence>
<evidence type="ECO:0000256" key="5">
    <source>
        <dbReference type="RuleBase" id="RU365005"/>
    </source>
</evidence>
<feature type="chain" id="PRO_5044973059" description="Maltodextrin-binding protein" evidence="5">
    <location>
        <begin position="20"/>
        <end position="394"/>
    </location>
</feature>
<dbReference type="Pfam" id="PF01547">
    <property type="entry name" value="SBP_bac_1"/>
    <property type="match status" value="1"/>
</dbReference>
<keyword evidence="2 5" id="KW-0813">Transport</keyword>
<keyword evidence="7" id="KW-1185">Reference proteome</keyword>
<comment type="function">
    <text evidence="5">Part of the ABC transporter complex MalEFGK involved in maltose/maltodextrin import. Binds maltose and higher maltodextrins.</text>
</comment>
<keyword evidence="5" id="KW-0574">Periplasm</keyword>
<dbReference type="PRINTS" id="PR00181">
    <property type="entry name" value="MALTOSEBP"/>
</dbReference>
<dbReference type="EMBL" id="JAJIRN010000011">
    <property type="protein sequence ID" value="MCV2370863.1"/>
    <property type="molecule type" value="Genomic_DNA"/>
</dbReference>
<dbReference type="InterPro" id="IPR006060">
    <property type="entry name" value="Maltose/Cyclodextrin-bd"/>
</dbReference>
<accession>A0ABT2YLD0</accession>
<name>A0ABT2YLD0_9BURK</name>
<comment type="caution">
    <text evidence="6">The sequence shown here is derived from an EMBL/GenBank/DDBJ whole genome shotgun (WGS) entry which is preliminary data.</text>
</comment>
<evidence type="ECO:0000256" key="3">
    <source>
        <dbReference type="ARBA" id="ARBA00022597"/>
    </source>
</evidence>
<dbReference type="Proteomes" id="UP001209701">
    <property type="component" value="Unassembled WGS sequence"/>
</dbReference>
<dbReference type="NCBIfam" id="NF007011">
    <property type="entry name" value="PRK09474.1"/>
    <property type="match status" value="1"/>
</dbReference>
<evidence type="ECO:0000256" key="1">
    <source>
        <dbReference type="ARBA" id="ARBA00008520"/>
    </source>
</evidence>
<dbReference type="SUPFAM" id="SSF53850">
    <property type="entry name" value="Periplasmic binding protein-like II"/>
    <property type="match status" value="1"/>
</dbReference>
<dbReference type="Gene3D" id="3.40.190.10">
    <property type="entry name" value="Periplasmic binding protein-like II"/>
    <property type="match status" value="2"/>
</dbReference>
<reference evidence="6 7" key="1">
    <citation type="submission" date="2021-11" db="EMBL/GenBank/DDBJ databases">
        <authorList>
            <person name="Liang Q."/>
            <person name="Mou H."/>
            <person name="Liu Z."/>
        </authorList>
    </citation>
    <scope>NUCLEOTIDE SEQUENCE [LARGE SCALE GENOMIC DNA]</scope>
    <source>
        <strain evidence="6 7">CHU3</strain>
    </source>
</reference>
<keyword evidence="3 5" id="KW-0762">Sugar transport</keyword>
<keyword evidence="4 5" id="KW-0732">Signal</keyword>
<evidence type="ECO:0000313" key="7">
    <source>
        <dbReference type="Proteomes" id="UP001209701"/>
    </source>
</evidence>
<evidence type="ECO:0000256" key="2">
    <source>
        <dbReference type="ARBA" id="ARBA00022448"/>
    </source>
</evidence>
<organism evidence="6 7">
    <name type="scientific">Roseateles oligotrophus</name>
    <dbReference type="NCBI Taxonomy" id="1769250"/>
    <lineage>
        <taxon>Bacteria</taxon>
        <taxon>Pseudomonadati</taxon>
        <taxon>Pseudomonadota</taxon>
        <taxon>Betaproteobacteria</taxon>
        <taxon>Burkholderiales</taxon>
        <taxon>Sphaerotilaceae</taxon>
        <taxon>Roseateles</taxon>
    </lineage>
</organism>
<sequence>MKSTTLPLLALLLSGAVHAGGNHKLLVWINGDKAYTGLQQVGDAFTKASGVKVVVEHPVDATDKFQQAAGAGKGPDVFCWPHDRVGEWAKSGLLTPLRPSKKIYDEVEEAAWKAFAYQGKIWGYPIAIETTGLIYNKALVPTPPATFDELIALDKQLQKQGKHAILWDYNKSFFTWSILAGAGGQIFGRDAKGELDANQVGVNNTGALAGAEMIARLLREGHMPKGARYAEMESGFAKGDVAMMISGPWAWDNAKRAKIDFGVAPIPAVIAGKPSKPFVGVLGCMIAAPSSQKDIAREFLENHLMRPEALKILDADVPIGVPANKAFYAELAVNPLIRASMENARLGEAIPNIPEVGRFWTAMDAALEAITNGLQSPKDALDGASARMLLKSNK</sequence>
<dbReference type="PANTHER" id="PTHR30061:SF50">
    <property type="entry name" value="MALTOSE_MALTODEXTRIN-BINDING PERIPLASMIC PROTEIN"/>
    <property type="match status" value="1"/>
</dbReference>
<proteinExistence type="inferred from homology"/>
<feature type="signal peptide" evidence="5">
    <location>
        <begin position="1"/>
        <end position="19"/>
    </location>
</feature>
<evidence type="ECO:0000256" key="4">
    <source>
        <dbReference type="ARBA" id="ARBA00022729"/>
    </source>
</evidence>
<protein>
    <recommendedName>
        <fullName evidence="5">Maltodextrin-binding protein</fullName>
    </recommendedName>
</protein>
<dbReference type="RefSeq" id="WP_263573447.1">
    <property type="nucleotide sequence ID" value="NZ_JAJIRN010000011.1"/>
</dbReference>
<comment type="similarity">
    <text evidence="1 5">Belongs to the bacterial solute-binding protein 1 family.</text>
</comment>
<dbReference type="PANTHER" id="PTHR30061">
    <property type="entry name" value="MALTOSE-BINDING PERIPLASMIC PROTEIN"/>
    <property type="match status" value="1"/>
</dbReference>
<dbReference type="InterPro" id="IPR006059">
    <property type="entry name" value="SBP"/>
</dbReference>
<comment type="subcellular location">
    <subcellularLocation>
        <location evidence="5">Periplasm</location>
    </subcellularLocation>
</comment>
<gene>
    <name evidence="6" type="primary">malE</name>
    <name evidence="6" type="ORF">LNV07_22485</name>
</gene>